<dbReference type="PROSITE" id="PS50093">
    <property type="entry name" value="PKD"/>
    <property type="match status" value="1"/>
</dbReference>
<sequence>MIAYFYNRAMKYIFYLLIFICSAFAKAQLESSYWYFGINAGIDFTSGNAVAVDNGQLVTGEGCATISDPFGNLLFYTDGSLIYDANHVIMPNGTGLKGNSSSTSSAIIVPLPGNSSIYYVFTVDTDDSLYRNTEGLHYSIVDMTLNNGTGDVDPFNKNINLLPITSEKLTAITNAARDGFWIISQFEGTFYSYELTVSGLNTTPVSSQVAPFIELINSTVTNVDVAAMRGYIKINARGNKLAAAHFSNNTTAEFSGITNVLTARSLAYTNGGELYLYDFDNSTGVVSNPQALLTRSDGGSIYGVEFSGNDQFLYAEVDYMNASTTQIFDFLRGEIIQYDLTSNNIAASAQVIHDDNITPFRGALQLGLDNKIYHSRIQQNALSVINNPDTIGVGSNYEYNSFPLSPNTVAWYGLPIFVQSFLLNGEIETMDHCFGEPQDFSIQTAASIVSIDWDFDDIDSGINNFSNDLTPTHLFSAPGTYTVTATVETLVQTFTITQDVVVFNSIQINDFQPIIEECELGFDKAVFDLTQIAEQINNNSNQEVTFFESEADALENINQILNPSSYTNLYLTQEIFVRVSTLNCFDVFSFKIITKLCEIEVFNVITPDGDGLNDTFIVSGLYNIYDKHKMYIFSRYGQKIWEGNNITGGWDGTSNTGLFHTNDILPTGTYFYVLELNEPNIKPKAGYVYLR</sequence>
<dbReference type="Pfam" id="PF13585">
    <property type="entry name" value="CHU_C"/>
    <property type="match status" value="1"/>
</dbReference>
<evidence type="ECO:0000313" key="3">
    <source>
        <dbReference type="Proteomes" id="UP000239002"/>
    </source>
</evidence>
<comment type="caution">
    <text evidence="2">The sequence shown here is derived from an EMBL/GenBank/DDBJ whole genome shotgun (WGS) entry which is preliminary data.</text>
</comment>
<organism evidence="2 3">
    <name type="scientific">Nonlabens xylanidelens</name>
    <dbReference type="NCBI Taxonomy" id="191564"/>
    <lineage>
        <taxon>Bacteria</taxon>
        <taxon>Pseudomonadati</taxon>
        <taxon>Bacteroidota</taxon>
        <taxon>Flavobacteriia</taxon>
        <taxon>Flavobacteriales</taxon>
        <taxon>Flavobacteriaceae</taxon>
        <taxon>Nonlabens</taxon>
    </lineage>
</organism>
<evidence type="ECO:0000313" key="2">
    <source>
        <dbReference type="EMBL" id="PPK95885.1"/>
    </source>
</evidence>
<reference evidence="2 3" key="1">
    <citation type="submission" date="2018-02" db="EMBL/GenBank/DDBJ databases">
        <title>Genomic Encyclopedia of Archaeal and Bacterial Type Strains, Phase II (KMG-II): from individual species to whole genera.</title>
        <authorList>
            <person name="Goeker M."/>
        </authorList>
    </citation>
    <scope>NUCLEOTIDE SEQUENCE [LARGE SCALE GENOMIC DNA]</scope>
    <source>
        <strain evidence="2 3">DSM 16809</strain>
    </source>
</reference>
<dbReference type="NCBIfam" id="TIGR04131">
    <property type="entry name" value="Bac_Flav_CTERM"/>
    <property type="match status" value="1"/>
</dbReference>
<protein>
    <submittedName>
        <fullName evidence="2">Gliding motility-associated-like protein</fullName>
    </submittedName>
</protein>
<keyword evidence="3" id="KW-1185">Reference proteome</keyword>
<dbReference type="InterPro" id="IPR013783">
    <property type="entry name" value="Ig-like_fold"/>
</dbReference>
<dbReference type="InterPro" id="IPR000601">
    <property type="entry name" value="PKD_dom"/>
</dbReference>
<proteinExistence type="predicted"/>
<dbReference type="SMART" id="SM00089">
    <property type="entry name" value="PKD"/>
    <property type="match status" value="1"/>
</dbReference>
<dbReference type="AlphaFoldDB" id="A0A2S6INZ1"/>
<dbReference type="CDD" id="cd00146">
    <property type="entry name" value="PKD"/>
    <property type="match status" value="1"/>
</dbReference>
<dbReference type="SUPFAM" id="SSF49299">
    <property type="entry name" value="PKD domain"/>
    <property type="match status" value="1"/>
</dbReference>
<dbReference type="EMBL" id="PTJE01000002">
    <property type="protein sequence ID" value="PPK95885.1"/>
    <property type="molecule type" value="Genomic_DNA"/>
</dbReference>
<accession>A0A2S6INZ1</accession>
<dbReference type="InterPro" id="IPR035986">
    <property type="entry name" value="PKD_dom_sf"/>
</dbReference>
<dbReference type="Proteomes" id="UP000239002">
    <property type="component" value="Unassembled WGS sequence"/>
</dbReference>
<dbReference type="Gene3D" id="2.60.40.10">
    <property type="entry name" value="Immunoglobulins"/>
    <property type="match status" value="1"/>
</dbReference>
<name>A0A2S6INZ1_9FLAO</name>
<dbReference type="InterPro" id="IPR022409">
    <property type="entry name" value="PKD/Chitinase_dom"/>
</dbReference>
<dbReference type="Pfam" id="PF00801">
    <property type="entry name" value="PKD"/>
    <property type="match status" value="1"/>
</dbReference>
<feature type="domain" description="PKD" evidence="1">
    <location>
        <begin position="440"/>
        <end position="502"/>
    </location>
</feature>
<dbReference type="InterPro" id="IPR026341">
    <property type="entry name" value="T9SS_type_B"/>
</dbReference>
<gene>
    <name evidence="2" type="ORF">LY01_01478</name>
</gene>
<evidence type="ECO:0000259" key="1">
    <source>
        <dbReference type="PROSITE" id="PS50093"/>
    </source>
</evidence>